<evidence type="ECO:0000313" key="1">
    <source>
        <dbReference type="EMBL" id="EKC50434.1"/>
    </source>
</evidence>
<comment type="caution">
    <text evidence="1">The sequence shown here is derived from an EMBL/GenBank/DDBJ whole genome shotgun (WGS) entry which is preliminary data.</text>
</comment>
<sequence length="131" mass="15172">MEKRGVETFLGNLNRDIRAANSLMQSIRSAIRGLQRWIADLNEKKRLLLDALEKAKEPTLSDLLVDYFNLRNEQRSDWSGKAKLKYTVRDFEEVKRAVDYLKAHSLDTVEDLNQAIDSLNQTAAPLRRQLK</sequence>
<organism evidence="1">
    <name type="scientific">human gut metagenome</name>
    <dbReference type="NCBI Taxonomy" id="408170"/>
    <lineage>
        <taxon>unclassified sequences</taxon>
        <taxon>metagenomes</taxon>
        <taxon>organismal metagenomes</taxon>
    </lineage>
</organism>
<protein>
    <submittedName>
        <fullName evidence="1">Uncharacterized protein</fullName>
    </submittedName>
</protein>
<proteinExistence type="predicted"/>
<dbReference type="AlphaFoldDB" id="K1S4Q0"/>
<name>K1S4Q0_9ZZZZ</name>
<dbReference type="EMBL" id="AJWY01012258">
    <property type="protein sequence ID" value="EKC50434.1"/>
    <property type="molecule type" value="Genomic_DNA"/>
</dbReference>
<reference evidence="1" key="1">
    <citation type="journal article" date="2013" name="Environ. Microbiol.">
        <title>Microbiota from the distal guts of lean and obese adolescents exhibit partial functional redundancy besides clear differences in community structure.</title>
        <authorList>
            <person name="Ferrer M."/>
            <person name="Ruiz A."/>
            <person name="Lanza F."/>
            <person name="Haange S.B."/>
            <person name="Oberbach A."/>
            <person name="Till H."/>
            <person name="Bargiela R."/>
            <person name="Campoy C."/>
            <person name="Segura M.T."/>
            <person name="Richter M."/>
            <person name="von Bergen M."/>
            <person name="Seifert J."/>
            <person name="Suarez A."/>
        </authorList>
    </citation>
    <scope>NUCLEOTIDE SEQUENCE</scope>
</reference>
<accession>K1S4Q0</accession>
<feature type="non-terminal residue" evidence="1">
    <location>
        <position position="131"/>
    </location>
</feature>
<gene>
    <name evidence="1" type="ORF">LEA_17888</name>
</gene>